<evidence type="ECO:0000313" key="2">
    <source>
        <dbReference type="Proteomes" id="UP001597452"/>
    </source>
</evidence>
<sequence>MANHLRSLGYQVRIDYPMQNHKVDIWADKNGRKLLIEMRFRTSLLKTIYNGNHIHLKKQGALDVSRYDFIKDVKKLEDITKTRADYTGYALLITNEHLYWKPSPKGDAVDKDFHIHQDRILTGNCSWDEKASKGTTNRREEPIHLVNQYHLKWKDYLTLGTSINEQFKALLIEVR</sequence>
<keyword evidence="2" id="KW-1185">Reference proteome</keyword>
<organism evidence="1 2">
    <name type="scientific">Piscibacillus salipiscarius</name>
    <dbReference type="NCBI Taxonomy" id="299480"/>
    <lineage>
        <taxon>Bacteria</taxon>
        <taxon>Bacillati</taxon>
        <taxon>Bacillota</taxon>
        <taxon>Bacilli</taxon>
        <taxon>Bacillales</taxon>
        <taxon>Bacillaceae</taxon>
        <taxon>Piscibacillus</taxon>
    </lineage>
</organism>
<proteinExistence type="predicted"/>
<gene>
    <name evidence="1" type="ORF">ACFSW4_15095</name>
</gene>
<evidence type="ECO:0008006" key="3">
    <source>
        <dbReference type="Google" id="ProtNLM"/>
    </source>
</evidence>
<dbReference type="Proteomes" id="UP001597452">
    <property type="component" value="Unassembled WGS sequence"/>
</dbReference>
<comment type="caution">
    <text evidence="1">The sequence shown here is derived from an EMBL/GenBank/DDBJ whole genome shotgun (WGS) entry which is preliminary data.</text>
</comment>
<dbReference type="RefSeq" id="WP_377330290.1">
    <property type="nucleotide sequence ID" value="NZ_JBHUMZ010000052.1"/>
</dbReference>
<reference evidence="2" key="1">
    <citation type="journal article" date="2019" name="Int. J. Syst. Evol. Microbiol.">
        <title>The Global Catalogue of Microorganisms (GCM) 10K type strain sequencing project: providing services to taxonomists for standard genome sequencing and annotation.</title>
        <authorList>
            <consortium name="The Broad Institute Genomics Platform"/>
            <consortium name="The Broad Institute Genome Sequencing Center for Infectious Disease"/>
            <person name="Wu L."/>
            <person name="Ma J."/>
        </authorList>
    </citation>
    <scope>NUCLEOTIDE SEQUENCE [LARGE SCALE GENOMIC DNA]</scope>
    <source>
        <strain evidence="2">TISTR 1571</strain>
    </source>
</reference>
<protein>
    <recommendedName>
        <fullName evidence="3">PD(D/E)XK endonuclease domain-containing protein</fullName>
    </recommendedName>
</protein>
<name>A0ABW5QDU5_9BACI</name>
<evidence type="ECO:0000313" key="1">
    <source>
        <dbReference type="EMBL" id="MFD2640193.1"/>
    </source>
</evidence>
<accession>A0ABW5QDU5</accession>
<dbReference type="EMBL" id="JBHUMZ010000052">
    <property type="protein sequence ID" value="MFD2640193.1"/>
    <property type="molecule type" value="Genomic_DNA"/>
</dbReference>